<dbReference type="Proteomes" id="UP001430953">
    <property type="component" value="Unassembled WGS sequence"/>
</dbReference>
<evidence type="ECO:0000313" key="2">
    <source>
        <dbReference type="EMBL" id="KAL0113001.1"/>
    </source>
</evidence>
<keyword evidence="1" id="KW-0472">Membrane</keyword>
<comment type="caution">
    <text evidence="2">The sequence shown here is derived from an EMBL/GenBank/DDBJ whole genome shotgun (WGS) entry which is preliminary data.</text>
</comment>
<reference evidence="2 3" key="1">
    <citation type="submission" date="2023-03" db="EMBL/GenBank/DDBJ databases">
        <title>High recombination rates correlate with genetic variation in Cardiocondyla obscurior ants.</title>
        <authorList>
            <person name="Errbii M."/>
        </authorList>
    </citation>
    <scope>NUCLEOTIDE SEQUENCE [LARGE SCALE GENOMIC DNA]</scope>
    <source>
        <strain evidence="2">Alpha-2009</strain>
        <tissue evidence="2">Whole body</tissue>
    </source>
</reference>
<organism evidence="2 3">
    <name type="scientific">Cardiocondyla obscurior</name>
    <dbReference type="NCBI Taxonomy" id="286306"/>
    <lineage>
        <taxon>Eukaryota</taxon>
        <taxon>Metazoa</taxon>
        <taxon>Ecdysozoa</taxon>
        <taxon>Arthropoda</taxon>
        <taxon>Hexapoda</taxon>
        <taxon>Insecta</taxon>
        <taxon>Pterygota</taxon>
        <taxon>Neoptera</taxon>
        <taxon>Endopterygota</taxon>
        <taxon>Hymenoptera</taxon>
        <taxon>Apocrita</taxon>
        <taxon>Aculeata</taxon>
        <taxon>Formicoidea</taxon>
        <taxon>Formicidae</taxon>
        <taxon>Myrmicinae</taxon>
        <taxon>Cardiocondyla</taxon>
    </lineage>
</organism>
<keyword evidence="1" id="KW-1133">Transmembrane helix</keyword>
<protein>
    <submittedName>
        <fullName evidence="2">Uncharacterized protein</fullName>
    </submittedName>
</protein>
<evidence type="ECO:0000313" key="3">
    <source>
        <dbReference type="Proteomes" id="UP001430953"/>
    </source>
</evidence>
<keyword evidence="3" id="KW-1185">Reference proteome</keyword>
<name>A0AAW2FAM8_9HYME</name>
<dbReference type="EMBL" id="JADYXP020000012">
    <property type="protein sequence ID" value="KAL0113001.1"/>
    <property type="molecule type" value="Genomic_DNA"/>
</dbReference>
<gene>
    <name evidence="2" type="ORF">PUN28_012321</name>
</gene>
<feature type="transmembrane region" description="Helical" evidence="1">
    <location>
        <begin position="41"/>
        <end position="59"/>
    </location>
</feature>
<dbReference type="AlphaFoldDB" id="A0AAW2FAM8"/>
<keyword evidence="1" id="KW-0812">Transmembrane</keyword>
<proteinExistence type="predicted"/>
<evidence type="ECO:0000256" key="1">
    <source>
        <dbReference type="SAM" id="Phobius"/>
    </source>
</evidence>
<sequence>MRIKLNRVAEELTDTFAIASLPHLLKLIYQKYKGHRTCYTLLHSGLCSFILLQYIYYCYNNNKKKTRIVSIDTGLCGAKINSNCKPRSSSTTISNSRTIWRGQL</sequence>
<accession>A0AAW2FAM8</accession>